<dbReference type="GO" id="GO:0008270">
    <property type="term" value="F:zinc ion binding"/>
    <property type="evidence" value="ECO:0007669"/>
    <property type="project" value="InterPro"/>
</dbReference>
<feature type="coiled-coil region" evidence="7">
    <location>
        <begin position="1377"/>
        <end position="1404"/>
    </location>
</feature>
<name>A0A438MVE5_EXOME</name>
<dbReference type="VEuPathDB" id="FungiDB:PV10_02025"/>
<evidence type="ECO:0000256" key="3">
    <source>
        <dbReference type="ARBA" id="ARBA00022630"/>
    </source>
</evidence>
<dbReference type="GO" id="GO:0008115">
    <property type="term" value="F:sarcosine oxidase activity"/>
    <property type="evidence" value="ECO:0007669"/>
    <property type="project" value="TreeGrafter"/>
</dbReference>
<dbReference type="Gene3D" id="3.50.50.60">
    <property type="entry name" value="FAD/NAD(P)-binding domain"/>
    <property type="match status" value="1"/>
</dbReference>
<dbReference type="SUPFAM" id="SSF51905">
    <property type="entry name" value="FAD/NAD(P)-binding domain"/>
    <property type="match status" value="1"/>
</dbReference>
<keyword evidence="5" id="KW-0560">Oxidoreductase</keyword>
<dbReference type="GO" id="GO:0050660">
    <property type="term" value="F:flavin adenine dinucleotide binding"/>
    <property type="evidence" value="ECO:0007669"/>
    <property type="project" value="InterPro"/>
</dbReference>
<dbReference type="InterPro" id="IPR007219">
    <property type="entry name" value="XnlR_reg_dom"/>
</dbReference>
<dbReference type="CDD" id="cd12148">
    <property type="entry name" value="fungal_TF_MHR"/>
    <property type="match status" value="1"/>
</dbReference>
<dbReference type="PANTHER" id="PTHR10961">
    <property type="entry name" value="PEROXISOMAL SARCOSINE OXIDASE"/>
    <property type="match status" value="1"/>
</dbReference>
<reference evidence="10 11" key="1">
    <citation type="submission" date="2017-03" db="EMBL/GenBank/DDBJ databases">
        <title>Genomes of endolithic fungi from Antarctica.</title>
        <authorList>
            <person name="Coleine C."/>
            <person name="Masonjones S."/>
            <person name="Stajich J.E."/>
        </authorList>
    </citation>
    <scope>NUCLEOTIDE SEQUENCE [LARGE SCALE GENOMIC DNA]</scope>
    <source>
        <strain evidence="10 11">CCFEE 6314</strain>
    </source>
</reference>
<dbReference type="VEuPathDB" id="FungiDB:PV10_02940"/>
<keyword evidence="6" id="KW-0539">Nucleus</keyword>
<dbReference type="Gene3D" id="2.60.120.10">
    <property type="entry name" value="Jelly Rolls"/>
    <property type="match status" value="1"/>
</dbReference>
<evidence type="ECO:0000313" key="11">
    <source>
        <dbReference type="Proteomes" id="UP000288859"/>
    </source>
</evidence>
<dbReference type="InterPro" id="IPR014710">
    <property type="entry name" value="RmlC-like_jellyroll"/>
</dbReference>
<evidence type="ECO:0000256" key="4">
    <source>
        <dbReference type="ARBA" id="ARBA00022827"/>
    </source>
</evidence>
<dbReference type="SUPFAM" id="SSF54373">
    <property type="entry name" value="FAD-linked reductases, C-terminal domain"/>
    <property type="match status" value="1"/>
</dbReference>
<keyword evidence="3" id="KW-0285">Flavoprotein</keyword>
<dbReference type="SMART" id="SM00906">
    <property type="entry name" value="Fungal_trans"/>
    <property type="match status" value="1"/>
</dbReference>
<comment type="caution">
    <text evidence="10">The sequence shown here is derived from an EMBL/GenBank/DDBJ whole genome shotgun (WGS) entry which is preliminary data.</text>
</comment>
<evidence type="ECO:0000256" key="6">
    <source>
        <dbReference type="ARBA" id="ARBA00023242"/>
    </source>
</evidence>
<dbReference type="InterPro" id="IPR011051">
    <property type="entry name" value="RmlC_Cupin_sf"/>
</dbReference>
<feature type="domain" description="Xylanolytic transcriptional activator regulatory" evidence="9">
    <location>
        <begin position="801"/>
        <end position="875"/>
    </location>
</feature>
<dbReference type="PANTHER" id="PTHR10961:SF46">
    <property type="entry name" value="PEROXISOMAL SARCOSINE OXIDASE"/>
    <property type="match status" value="1"/>
</dbReference>
<dbReference type="Pfam" id="PF11951">
    <property type="entry name" value="Fungal_trans_2"/>
    <property type="match status" value="1"/>
</dbReference>
<organism evidence="10 11">
    <name type="scientific">Exophiala mesophila</name>
    <name type="common">Black yeast-like fungus</name>
    <dbReference type="NCBI Taxonomy" id="212818"/>
    <lineage>
        <taxon>Eukaryota</taxon>
        <taxon>Fungi</taxon>
        <taxon>Dikarya</taxon>
        <taxon>Ascomycota</taxon>
        <taxon>Pezizomycotina</taxon>
        <taxon>Eurotiomycetes</taxon>
        <taxon>Chaetothyriomycetidae</taxon>
        <taxon>Chaetothyriales</taxon>
        <taxon>Herpotrichiellaceae</taxon>
        <taxon>Exophiala</taxon>
    </lineage>
</organism>
<evidence type="ECO:0000256" key="7">
    <source>
        <dbReference type="SAM" id="Coils"/>
    </source>
</evidence>
<dbReference type="InterPro" id="IPR036188">
    <property type="entry name" value="FAD/NAD-bd_sf"/>
</dbReference>
<dbReference type="Pfam" id="PF01266">
    <property type="entry name" value="DAO"/>
    <property type="match status" value="1"/>
</dbReference>
<comment type="similarity">
    <text evidence="2">Belongs to the MSOX/MTOX family.</text>
</comment>
<evidence type="ECO:0000313" key="10">
    <source>
        <dbReference type="EMBL" id="RVX67707.1"/>
    </source>
</evidence>
<gene>
    <name evidence="10" type="ORF">B0A52_07830</name>
</gene>
<dbReference type="InterPro" id="IPR021858">
    <property type="entry name" value="Fun_TF"/>
</dbReference>
<dbReference type="Gene3D" id="3.30.9.10">
    <property type="entry name" value="D-Amino Acid Oxidase, subunit A, domain 2"/>
    <property type="match status" value="1"/>
</dbReference>
<dbReference type="VEuPathDB" id="FungiDB:PV10_02939"/>
<comment type="cofactor">
    <cofactor evidence="1">
        <name>FAD</name>
        <dbReference type="ChEBI" id="CHEBI:57692"/>
    </cofactor>
</comment>
<proteinExistence type="inferred from homology"/>
<accession>A0A438MVE5</accession>
<dbReference type="EMBL" id="NAJM01000045">
    <property type="protein sequence ID" value="RVX67707.1"/>
    <property type="molecule type" value="Genomic_DNA"/>
</dbReference>
<dbReference type="OrthoDB" id="4934715at2759"/>
<dbReference type="GO" id="GO:0050031">
    <property type="term" value="F:L-pipecolate oxidase activity"/>
    <property type="evidence" value="ECO:0007669"/>
    <property type="project" value="TreeGrafter"/>
</dbReference>
<evidence type="ECO:0000256" key="1">
    <source>
        <dbReference type="ARBA" id="ARBA00001974"/>
    </source>
</evidence>
<dbReference type="GO" id="GO:0003677">
    <property type="term" value="F:DNA binding"/>
    <property type="evidence" value="ECO:0007669"/>
    <property type="project" value="InterPro"/>
</dbReference>
<dbReference type="Pfam" id="PF04082">
    <property type="entry name" value="Fungal_trans"/>
    <property type="match status" value="1"/>
</dbReference>
<sequence length="1577" mass="174487">MALPPRIKTTDKIAIIGAGVFGLSTARELSKRGYENITVLDRYPPPVLDGTSVDISRIIRPDYADEFYSQLAQEALKAWEGEYRPFFYKSGFLGVAQGKIHPYLSASKQNLEALNKTFEPLEGVKIKDRFPALHGDLSNLGGYLNAEGGWANAEESIEYIARQCAKQRVSFVSGKRGTVTGFLTGEEGVITGLQTLSNVTVEADFVIMATGAWSPHLLNMDGISVSASQPVGFIQLTAEEAKELDGCPVVMDFTSGVFMFPPSPGTNILKLARHGYGYEAVRKSHSHATEVSAPQLLQDNAASHFIPDDAEKALRGALSILLPKFKDRPFFRARLCWYTDTRRGDFVVDYHTDYKNLFVATGGSGHAFKFLPTSSVISAFKRGNAEDYPARLGAGSLCIYFVPVDLTLIRTTLSGLATAEPAVQIDITTVDTVAYPGLGETGPAATLTSMPGSNNNGIKDLELAPLAPPAAIVKNGAIVRYIDFLPGAQIPFHRTNSLEYIFLFQGELSVLTPAASFKEGGVLEDNVQVTTVKPGDVYIQRGTMHGRNAESTCIYAPLRPTATQTSPQARSTGVHLSQRSKALTTTESEHIDQRPHAPSSTWDNVAEGSCGRIDVNPNETNYIGGEHWAVLADKLAADQISHGSTPKSYDGDQLTLSNNLPDLFSGSHTGLTFPELLASIPNKLQVDRLISKAFQSLPGVGFTLHAPTFQDQYEHFWDHQDAVSATWISILFSLMSLGSEFSEYPNGPLSQAHDTASHFRRQSAKSLIVANYARPSAHTIEALLLYLYCELLRSDSTSFGLNLVLTTTIRTAMRVGYHRDPSHYTNISIFAGEMRRRVWTIIMQQDITLSLDVGLPRLIHPSTTDTKLPRNLLDEDLYPTITVLPPSRPEPGSASASYVLARAQLTSVLGEIQEHVMATTMLSYSKVVELDGLLSQTYEAIPTNLKHQHNYTVTDSPMVIIRRLMLDLLFQKARCVLHRRFMKHSDLVSWKVCLEAASKIVRHQSFLYRESQPAGILWGHKWKVTSMARFDFLLAVMIICLGVKSQARLKTVAERPAELAESTLSLEHLQGVLEESYLVWKEWGSEVKEIGKTVDLVKFVLDKVQQDCSVIRANGSQNDSEVSELRKLSDTEPPISSDCDVRSLDKHRNSRILENLEERPPSSRTDFFPSSHLPIQGTTEVSDEFLSSLSMLDDLNDVSDEIDWNWLSQTQNSDRQWASIPPQVTSPDMKFASNLSCLSSLCDTIGVRSVNTDKMLFDYYHAVVSTDETHVRRDDEYDPRQYIFLQGLSSPAVALGILMVTAYLWSLTDSSILKLASEYRRLVLEIVKKSSDPGDMMLLAVMLCSMELACERGSSWTSTENLSLIMNEETLDQIDPYSGLSNSLLLLINEISDLEREARSLGQEDPLSAKLLVKAQRLALSLDNLKQFVSPGIEASDPRVAEDMRSTAEAGRLAALTLLHEMMYNPYAQSPSGTTTQGAEQAAKVEERKQYIERILELVGDVLARSTRLNVSWPLWALFIAGSSVDDDQIRLVVIRLFKLAMEKSTLGNQNATTANQASRTYYQPFKLFKQFGNGVI</sequence>
<dbReference type="InterPro" id="IPR045170">
    <property type="entry name" value="MTOX"/>
</dbReference>
<evidence type="ECO:0000256" key="2">
    <source>
        <dbReference type="ARBA" id="ARBA00010989"/>
    </source>
</evidence>
<dbReference type="GO" id="GO:0004657">
    <property type="term" value="F:proline dehydrogenase activity"/>
    <property type="evidence" value="ECO:0007669"/>
    <property type="project" value="TreeGrafter"/>
</dbReference>
<evidence type="ECO:0000256" key="5">
    <source>
        <dbReference type="ARBA" id="ARBA00023002"/>
    </source>
</evidence>
<protein>
    <recommendedName>
        <fullName evidence="9">Xylanolytic transcriptional activator regulatory domain-containing protein</fullName>
    </recommendedName>
</protein>
<dbReference type="Proteomes" id="UP000288859">
    <property type="component" value="Unassembled WGS sequence"/>
</dbReference>
<evidence type="ECO:0000256" key="8">
    <source>
        <dbReference type="SAM" id="MobiDB-lite"/>
    </source>
</evidence>
<keyword evidence="7" id="KW-0175">Coiled coil</keyword>
<feature type="region of interest" description="Disordered" evidence="8">
    <location>
        <begin position="582"/>
        <end position="605"/>
    </location>
</feature>
<dbReference type="SUPFAM" id="SSF51182">
    <property type="entry name" value="RmlC-like cupins"/>
    <property type="match status" value="1"/>
</dbReference>
<dbReference type="GO" id="GO:0006351">
    <property type="term" value="P:DNA-templated transcription"/>
    <property type="evidence" value="ECO:0007669"/>
    <property type="project" value="InterPro"/>
</dbReference>
<evidence type="ECO:0000259" key="9">
    <source>
        <dbReference type="SMART" id="SM00906"/>
    </source>
</evidence>
<dbReference type="InterPro" id="IPR006076">
    <property type="entry name" value="FAD-dep_OxRdtase"/>
</dbReference>
<keyword evidence="4" id="KW-0274">FAD</keyword>